<evidence type="ECO:0000256" key="2">
    <source>
        <dbReference type="SAM" id="Phobius"/>
    </source>
</evidence>
<evidence type="ECO:0000256" key="1">
    <source>
        <dbReference type="SAM" id="MobiDB-lite"/>
    </source>
</evidence>
<feature type="transmembrane region" description="Helical" evidence="2">
    <location>
        <begin position="133"/>
        <end position="155"/>
    </location>
</feature>
<keyword evidence="2" id="KW-0812">Transmembrane</keyword>
<feature type="transmembrane region" description="Helical" evidence="2">
    <location>
        <begin position="175"/>
        <end position="198"/>
    </location>
</feature>
<organism evidence="4 5">
    <name type="scientific">Roridomyces roridus</name>
    <dbReference type="NCBI Taxonomy" id="1738132"/>
    <lineage>
        <taxon>Eukaryota</taxon>
        <taxon>Fungi</taxon>
        <taxon>Dikarya</taxon>
        <taxon>Basidiomycota</taxon>
        <taxon>Agaricomycotina</taxon>
        <taxon>Agaricomycetes</taxon>
        <taxon>Agaricomycetidae</taxon>
        <taxon>Agaricales</taxon>
        <taxon>Marasmiineae</taxon>
        <taxon>Mycenaceae</taxon>
        <taxon>Roridomyces</taxon>
    </lineage>
</organism>
<dbReference type="Pfam" id="PF20152">
    <property type="entry name" value="DUF6534"/>
    <property type="match status" value="1"/>
</dbReference>
<keyword evidence="2" id="KW-0472">Membrane</keyword>
<dbReference type="EMBL" id="JARKIF010000060">
    <property type="protein sequence ID" value="KAJ7606319.1"/>
    <property type="molecule type" value="Genomic_DNA"/>
</dbReference>
<feature type="transmembrane region" description="Helical" evidence="2">
    <location>
        <begin position="63"/>
        <end position="83"/>
    </location>
</feature>
<accession>A0AAD7F9X8</accession>
<feature type="compositionally biased region" description="Polar residues" evidence="1">
    <location>
        <begin position="306"/>
        <end position="318"/>
    </location>
</feature>
<evidence type="ECO:0000313" key="5">
    <source>
        <dbReference type="Proteomes" id="UP001221142"/>
    </source>
</evidence>
<feature type="domain" description="DUF6534" evidence="3">
    <location>
        <begin position="181"/>
        <end position="270"/>
    </location>
</feature>
<dbReference type="PANTHER" id="PTHR40465">
    <property type="entry name" value="CHROMOSOME 1, WHOLE GENOME SHOTGUN SEQUENCE"/>
    <property type="match status" value="1"/>
</dbReference>
<dbReference type="Proteomes" id="UP001221142">
    <property type="component" value="Unassembled WGS sequence"/>
</dbReference>
<evidence type="ECO:0000313" key="4">
    <source>
        <dbReference type="EMBL" id="KAJ7606319.1"/>
    </source>
</evidence>
<sequence>MRNIFPTSPLFKNPMASAPSPQLFLAPFLIGVLLNAILYGVMLVQMLVYALRYRSDRAWFRYLALYLFIAETANLVCDVGLIYQPLILEYGNPEALAKSPLFLRADAIITVVISTPVQLFVAWRVKVLMGSHILSSVIAFLSIVSLVGGFAVSILTATHPDFSLSRIHSFQPAVAVWLISTAACDVVLTAALVYTLYTRKRRAFTGSVVDSYLNKIIRLSVHTGCITAVVALLDLLTFLLIPNTTLNFIWDLSLSKLYTNSLLSTLNARPSKEELTHGGPNVLFSEQARSPTSRSMIRVHEDPERNSNNLDTPVAGSSTSSLQVHVVREFESWMDLK</sequence>
<feature type="transmembrane region" description="Helical" evidence="2">
    <location>
        <begin position="219"/>
        <end position="241"/>
    </location>
</feature>
<dbReference type="AlphaFoldDB" id="A0AAD7F9X8"/>
<proteinExistence type="predicted"/>
<gene>
    <name evidence="4" type="ORF">FB45DRAFT_458470</name>
</gene>
<name>A0AAD7F9X8_9AGAR</name>
<keyword evidence="5" id="KW-1185">Reference proteome</keyword>
<evidence type="ECO:0000259" key="3">
    <source>
        <dbReference type="Pfam" id="PF20152"/>
    </source>
</evidence>
<feature type="transmembrane region" description="Helical" evidence="2">
    <location>
        <begin position="24"/>
        <end position="51"/>
    </location>
</feature>
<keyword evidence="2" id="KW-1133">Transmembrane helix</keyword>
<reference evidence="4" key="1">
    <citation type="submission" date="2023-03" db="EMBL/GenBank/DDBJ databases">
        <title>Massive genome expansion in bonnet fungi (Mycena s.s.) driven by repeated elements and novel gene families across ecological guilds.</title>
        <authorList>
            <consortium name="Lawrence Berkeley National Laboratory"/>
            <person name="Harder C.B."/>
            <person name="Miyauchi S."/>
            <person name="Viragh M."/>
            <person name="Kuo A."/>
            <person name="Thoen E."/>
            <person name="Andreopoulos B."/>
            <person name="Lu D."/>
            <person name="Skrede I."/>
            <person name="Drula E."/>
            <person name="Henrissat B."/>
            <person name="Morin E."/>
            <person name="Kohler A."/>
            <person name="Barry K."/>
            <person name="LaButti K."/>
            <person name="Morin E."/>
            <person name="Salamov A."/>
            <person name="Lipzen A."/>
            <person name="Mereny Z."/>
            <person name="Hegedus B."/>
            <person name="Baldrian P."/>
            <person name="Stursova M."/>
            <person name="Weitz H."/>
            <person name="Taylor A."/>
            <person name="Grigoriev I.V."/>
            <person name="Nagy L.G."/>
            <person name="Martin F."/>
            <person name="Kauserud H."/>
        </authorList>
    </citation>
    <scope>NUCLEOTIDE SEQUENCE</scope>
    <source>
        <strain evidence="4">9284</strain>
    </source>
</reference>
<dbReference type="InterPro" id="IPR045339">
    <property type="entry name" value="DUF6534"/>
</dbReference>
<dbReference type="PANTHER" id="PTHR40465:SF1">
    <property type="entry name" value="DUF6534 DOMAIN-CONTAINING PROTEIN"/>
    <property type="match status" value="1"/>
</dbReference>
<comment type="caution">
    <text evidence="4">The sequence shown here is derived from an EMBL/GenBank/DDBJ whole genome shotgun (WGS) entry which is preliminary data.</text>
</comment>
<protein>
    <recommendedName>
        <fullName evidence="3">DUF6534 domain-containing protein</fullName>
    </recommendedName>
</protein>
<feature type="transmembrane region" description="Helical" evidence="2">
    <location>
        <begin position="103"/>
        <end position="121"/>
    </location>
</feature>
<feature type="region of interest" description="Disordered" evidence="1">
    <location>
        <begin position="273"/>
        <end position="318"/>
    </location>
</feature>